<evidence type="ECO:0000313" key="2">
    <source>
        <dbReference type="EMBL" id="SHH42219.1"/>
    </source>
</evidence>
<sequence length="191" mass="20892">MKCSVYIAATADGFIARKDGGIDWLEIAGDPEKGVGEGYIDFETFIASVDCMIMGRKTMEAISSFNLTPEQWPYGDLKIIALSRSLKEPPDNLKGKVEMYSGDLPALLNRLEQEGHKGAYVDGGSTIQSFIRHGLMNEIIVTQMPILIGEGQPLFGKTPQDVRLSNPSVVVCPSGYVQIRYSVGDERASDQ</sequence>
<organism evidence="2 3">
    <name type="scientific">Cognatiyoonia sediminum</name>
    <dbReference type="NCBI Taxonomy" id="1508389"/>
    <lineage>
        <taxon>Bacteria</taxon>
        <taxon>Pseudomonadati</taxon>
        <taxon>Pseudomonadota</taxon>
        <taxon>Alphaproteobacteria</taxon>
        <taxon>Rhodobacterales</taxon>
        <taxon>Paracoccaceae</taxon>
        <taxon>Cognatiyoonia</taxon>
    </lineage>
</organism>
<dbReference type="OrthoDB" id="9782335at2"/>
<accession>A0A1M5SUL5</accession>
<dbReference type="Gene3D" id="3.40.430.10">
    <property type="entry name" value="Dihydrofolate Reductase, subunit A"/>
    <property type="match status" value="1"/>
</dbReference>
<dbReference type="InterPro" id="IPR024072">
    <property type="entry name" value="DHFR-like_dom_sf"/>
</dbReference>
<dbReference type="InterPro" id="IPR050765">
    <property type="entry name" value="Riboflavin_Biosynth_HTPR"/>
</dbReference>
<keyword evidence="3" id="KW-1185">Reference proteome</keyword>
<gene>
    <name evidence="2" type="ORF">SAMN05444003_3125</name>
</gene>
<evidence type="ECO:0000313" key="3">
    <source>
        <dbReference type="Proteomes" id="UP000184074"/>
    </source>
</evidence>
<dbReference type="Proteomes" id="UP000184074">
    <property type="component" value="Unassembled WGS sequence"/>
</dbReference>
<name>A0A1M5SUL5_9RHOB</name>
<dbReference type="SUPFAM" id="SSF53597">
    <property type="entry name" value="Dihydrofolate reductase-like"/>
    <property type="match status" value="1"/>
</dbReference>
<evidence type="ECO:0000259" key="1">
    <source>
        <dbReference type="Pfam" id="PF01872"/>
    </source>
</evidence>
<dbReference type="EMBL" id="FQXB01000007">
    <property type="protein sequence ID" value="SHH42219.1"/>
    <property type="molecule type" value="Genomic_DNA"/>
</dbReference>
<dbReference type="PANTHER" id="PTHR38011">
    <property type="entry name" value="DIHYDROFOLATE REDUCTASE FAMILY PROTEIN (AFU_ORTHOLOGUE AFUA_8G06820)"/>
    <property type="match status" value="1"/>
</dbReference>
<dbReference type="InterPro" id="IPR002734">
    <property type="entry name" value="RibDG_C"/>
</dbReference>
<reference evidence="2 3" key="1">
    <citation type="submission" date="2016-11" db="EMBL/GenBank/DDBJ databases">
        <authorList>
            <person name="Jaros S."/>
            <person name="Januszkiewicz K."/>
            <person name="Wedrychowicz H."/>
        </authorList>
    </citation>
    <scope>NUCLEOTIDE SEQUENCE [LARGE SCALE GENOMIC DNA]</scope>
    <source>
        <strain evidence="2 3">DSM 28715</strain>
    </source>
</reference>
<protein>
    <submittedName>
        <fullName evidence="2">Dihydrofolate reductase</fullName>
    </submittedName>
</protein>
<dbReference type="GO" id="GO:0008703">
    <property type="term" value="F:5-amino-6-(5-phosphoribosylamino)uracil reductase activity"/>
    <property type="evidence" value="ECO:0007669"/>
    <property type="project" value="InterPro"/>
</dbReference>
<dbReference type="RefSeq" id="WP_072902681.1">
    <property type="nucleotide sequence ID" value="NZ_FQXB01000007.1"/>
</dbReference>
<proteinExistence type="predicted"/>
<dbReference type="Pfam" id="PF01872">
    <property type="entry name" value="RibD_C"/>
    <property type="match status" value="1"/>
</dbReference>
<dbReference type="PANTHER" id="PTHR38011:SF11">
    <property type="entry name" value="2,5-DIAMINO-6-RIBOSYLAMINO-4(3H)-PYRIMIDINONE 5'-PHOSPHATE REDUCTASE"/>
    <property type="match status" value="1"/>
</dbReference>
<dbReference type="GO" id="GO:0009231">
    <property type="term" value="P:riboflavin biosynthetic process"/>
    <property type="evidence" value="ECO:0007669"/>
    <property type="project" value="InterPro"/>
</dbReference>
<dbReference type="STRING" id="1508389.SAMN05444003_3125"/>
<dbReference type="AlphaFoldDB" id="A0A1M5SUL5"/>
<feature type="domain" description="Bacterial bifunctional deaminase-reductase C-terminal" evidence="1">
    <location>
        <begin position="7"/>
        <end position="176"/>
    </location>
</feature>